<comment type="caution">
    <text evidence="2">The sequence shown here is derived from an EMBL/GenBank/DDBJ whole genome shotgun (WGS) entry which is preliminary data.</text>
</comment>
<protein>
    <submittedName>
        <fullName evidence="2">Uncharacterized protein</fullName>
    </submittedName>
</protein>
<dbReference type="RefSeq" id="WP_062422864.1">
    <property type="nucleotide sequence ID" value="NZ_BBYA01000011.1"/>
</dbReference>
<feature type="region of interest" description="Disordered" evidence="1">
    <location>
        <begin position="33"/>
        <end position="66"/>
    </location>
</feature>
<evidence type="ECO:0000256" key="1">
    <source>
        <dbReference type="SAM" id="MobiDB-lite"/>
    </source>
</evidence>
<evidence type="ECO:0000313" key="2">
    <source>
        <dbReference type="EMBL" id="KPL71115.1"/>
    </source>
</evidence>
<proteinExistence type="predicted"/>
<name>A0A0P6XIV7_9CHLR</name>
<reference evidence="2 3" key="1">
    <citation type="submission" date="2015-07" db="EMBL/GenBank/DDBJ databases">
        <title>Genome sequence of Leptolinea tardivitalis DSM 16556.</title>
        <authorList>
            <person name="Hemp J."/>
            <person name="Ward L.M."/>
            <person name="Pace L.A."/>
            <person name="Fischer W.W."/>
        </authorList>
    </citation>
    <scope>NUCLEOTIDE SEQUENCE [LARGE SCALE GENOMIC DNA]</scope>
    <source>
        <strain evidence="2 3">YMTK-2</strain>
    </source>
</reference>
<dbReference type="Proteomes" id="UP000050430">
    <property type="component" value="Unassembled WGS sequence"/>
</dbReference>
<organism evidence="2 3">
    <name type="scientific">Leptolinea tardivitalis</name>
    <dbReference type="NCBI Taxonomy" id="229920"/>
    <lineage>
        <taxon>Bacteria</taxon>
        <taxon>Bacillati</taxon>
        <taxon>Chloroflexota</taxon>
        <taxon>Anaerolineae</taxon>
        <taxon>Anaerolineales</taxon>
        <taxon>Anaerolineaceae</taxon>
        <taxon>Leptolinea</taxon>
    </lineage>
</organism>
<gene>
    <name evidence="2" type="ORF">ADM99_12665</name>
</gene>
<sequence>MLEPIKKTDDDLGKVKMDREALESTMKSWLIPKSTGALHPSEKVDGDSETYEFPNPLINDDEGKAS</sequence>
<dbReference type="AlphaFoldDB" id="A0A0P6XIV7"/>
<accession>A0A0P6XIV7</accession>
<dbReference type="EMBL" id="LGCK01000012">
    <property type="protein sequence ID" value="KPL71115.1"/>
    <property type="molecule type" value="Genomic_DNA"/>
</dbReference>
<evidence type="ECO:0000313" key="3">
    <source>
        <dbReference type="Proteomes" id="UP000050430"/>
    </source>
</evidence>
<keyword evidence="3" id="KW-1185">Reference proteome</keyword>